<dbReference type="Pfam" id="PF03922">
    <property type="entry name" value="OmpW"/>
    <property type="match status" value="1"/>
</dbReference>
<protein>
    <submittedName>
        <fullName evidence="1">Uncharacterized protein</fullName>
    </submittedName>
</protein>
<dbReference type="Gene3D" id="2.40.160.20">
    <property type="match status" value="1"/>
</dbReference>
<gene>
    <name evidence="1" type="ORF">MNBD_BACTEROID01-628</name>
</gene>
<organism evidence="1">
    <name type="scientific">hydrothermal vent metagenome</name>
    <dbReference type="NCBI Taxonomy" id="652676"/>
    <lineage>
        <taxon>unclassified sequences</taxon>
        <taxon>metagenomes</taxon>
        <taxon>ecological metagenomes</taxon>
    </lineage>
</organism>
<dbReference type="SUPFAM" id="SSF56925">
    <property type="entry name" value="OMPA-like"/>
    <property type="match status" value="1"/>
</dbReference>
<feature type="non-terminal residue" evidence="1">
    <location>
        <position position="158"/>
    </location>
</feature>
<reference evidence="1" key="1">
    <citation type="submission" date="2018-06" db="EMBL/GenBank/DDBJ databases">
        <authorList>
            <person name="Zhirakovskaya E."/>
        </authorList>
    </citation>
    <scope>NUCLEOTIDE SEQUENCE</scope>
</reference>
<proteinExistence type="predicted"/>
<sequence length="158" mass="17179">MRRILFLLLVGLLPGLINAQTEKGNFIIAGGAGLIATSSSIKEDYGGKTNDKYTVNSVTIQPSFGYFIMNDLAVILNNTFSLKTTKYEDGYKERYTSNLIVPTAVYYFPAEGSIRPIIQAGIGFSAAFQKVFPENERAKKYSAFGLALNLGGGVAIFI</sequence>
<dbReference type="GO" id="GO:0019867">
    <property type="term" value="C:outer membrane"/>
    <property type="evidence" value="ECO:0007669"/>
    <property type="project" value="InterPro"/>
</dbReference>
<dbReference type="InterPro" id="IPR005618">
    <property type="entry name" value="OMPW"/>
</dbReference>
<dbReference type="InterPro" id="IPR011250">
    <property type="entry name" value="OMP/PagP_B-barrel"/>
</dbReference>
<evidence type="ECO:0000313" key="1">
    <source>
        <dbReference type="EMBL" id="VAW21516.1"/>
    </source>
</evidence>
<accession>A0A3B0UPG1</accession>
<dbReference type="EMBL" id="UOEP01000147">
    <property type="protein sequence ID" value="VAW21516.1"/>
    <property type="molecule type" value="Genomic_DNA"/>
</dbReference>
<dbReference type="AlphaFoldDB" id="A0A3B0UPG1"/>
<name>A0A3B0UPG1_9ZZZZ</name>